<dbReference type="Proteomes" id="UP001652504">
    <property type="component" value="Unassembled WGS sequence"/>
</dbReference>
<keyword evidence="1" id="KW-1133">Transmembrane helix</keyword>
<dbReference type="EMBL" id="JAOWKX010000010">
    <property type="protein sequence ID" value="MCV2886329.1"/>
    <property type="molecule type" value="Genomic_DNA"/>
</dbReference>
<keyword evidence="1" id="KW-0812">Transmembrane</keyword>
<accession>A0ABT3ACH0</accession>
<evidence type="ECO:0000313" key="2">
    <source>
        <dbReference type="EMBL" id="MCV2886329.1"/>
    </source>
</evidence>
<protein>
    <submittedName>
        <fullName evidence="2">Uncharacterized protein</fullName>
    </submittedName>
</protein>
<feature type="transmembrane region" description="Helical" evidence="1">
    <location>
        <begin position="7"/>
        <end position="26"/>
    </location>
</feature>
<evidence type="ECO:0000256" key="1">
    <source>
        <dbReference type="SAM" id="Phobius"/>
    </source>
</evidence>
<dbReference type="RefSeq" id="WP_263713617.1">
    <property type="nucleotide sequence ID" value="NZ_JAOWKX010000010.1"/>
</dbReference>
<evidence type="ECO:0000313" key="3">
    <source>
        <dbReference type="Proteomes" id="UP001652504"/>
    </source>
</evidence>
<proteinExistence type="predicted"/>
<sequence>MPKSSPFYLILLVIFAAISVYLWHALSLKDAEVAYLKAQLNALHRDTDNPNSIKPVNNHRSESVDLASSDYSSVMEFAKGNEGEHTELTIDAPESKEGIFPDTSEQINASAVDTFERLMNSEKFVADNIIPQAVRPLVTEASYTLALDQARSERLQALLMEKALADFNVSQAYGTSVSDEADFNEAEFAVLNEQMNFQYEENQRDLEWKLASLLSDEELSQLRKIEAQKIAAHSAINSVMLSEQIAASVPDLTEYQKQEIKQIVADHASVNDALIPIGASSNPYGPVPDIITQQQNEISRLIDLVLTEQQRQMLKFGSQPDDQP</sequence>
<keyword evidence="3" id="KW-1185">Reference proteome</keyword>
<organism evidence="2 3">
    <name type="scientific">Fluctibacter corallii</name>
    <dbReference type="NCBI Taxonomy" id="2984329"/>
    <lineage>
        <taxon>Bacteria</taxon>
        <taxon>Pseudomonadati</taxon>
        <taxon>Pseudomonadota</taxon>
        <taxon>Gammaproteobacteria</taxon>
        <taxon>Alteromonadales</taxon>
        <taxon>Alteromonadaceae</taxon>
        <taxon>Fluctibacter</taxon>
    </lineage>
</organism>
<reference evidence="2 3" key="1">
    <citation type="submission" date="2022-10" db="EMBL/GenBank/DDBJ databases">
        <title>Aestuariibacter sp. AA17 isolated from Montipora capitata coral fragment.</title>
        <authorList>
            <person name="Emsley S.A."/>
            <person name="Pfannmuller K.M."/>
            <person name="Loughran R.M."/>
            <person name="Shlafstein M."/>
            <person name="Papke E."/>
            <person name="Saw J.H."/>
            <person name="Ushijima B."/>
            <person name="Videau P."/>
        </authorList>
    </citation>
    <scope>NUCLEOTIDE SEQUENCE [LARGE SCALE GENOMIC DNA]</scope>
    <source>
        <strain evidence="2 3">AA17</strain>
    </source>
</reference>
<keyword evidence="1" id="KW-0472">Membrane</keyword>
<gene>
    <name evidence="2" type="ORF">OE749_16665</name>
</gene>
<name>A0ABT3ACH0_9ALTE</name>
<comment type="caution">
    <text evidence="2">The sequence shown here is derived from an EMBL/GenBank/DDBJ whole genome shotgun (WGS) entry which is preliminary data.</text>
</comment>